<keyword evidence="3" id="KW-1185">Reference proteome</keyword>
<evidence type="ECO:0000256" key="1">
    <source>
        <dbReference type="SAM" id="MobiDB-lite"/>
    </source>
</evidence>
<reference evidence="2 3" key="1">
    <citation type="journal article" date="2019" name="Int. J. Syst. Evol. Microbiol.">
        <title>The Global Catalogue of Microorganisms (GCM) 10K type strain sequencing project: providing services to taxonomists for standard genome sequencing and annotation.</title>
        <authorList>
            <consortium name="The Broad Institute Genomics Platform"/>
            <consortium name="The Broad Institute Genome Sequencing Center for Infectious Disease"/>
            <person name="Wu L."/>
            <person name="Ma J."/>
        </authorList>
    </citation>
    <scope>NUCLEOTIDE SEQUENCE [LARGE SCALE GENOMIC DNA]</scope>
    <source>
        <strain evidence="2 3">JCM 3325</strain>
    </source>
</reference>
<feature type="region of interest" description="Disordered" evidence="1">
    <location>
        <begin position="39"/>
        <end position="106"/>
    </location>
</feature>
<dbReference type="Proteomes" id="UP001501231">
    <property type="component" value="Unassembled WGS sequence"/>
</dbReference>
<gene>
    <name evidence="2" type="ORF">GCM10010191_17410</name>
</gene>
<accession>A0ABN3INA7</accession>
<feature type="compositionally biased region" description="Basic and acidic residues" evidence="1">
    <location>
        <begin position="85"/>
        <end position="106"/>
    </location>
</feature>
<sequence length="106" mass="11448">MPTVAVSPWNVDPMFGRGRTGILLMTIPGSACQVDGNGAIIPSGIDRREENSNPPPRHNPKWQPTAKTPQAAPGKCRGNISPNRPADRPRATTPKTSEHIKNFSDI</sequence>
<name>A0ABN3INA7_9ACTN</name>
<evidence type="ECO:0000313" key="2">
    <source>
        <dbReference type="EMBL" id="GAA2409349.1"/>
    </source>
</evidence>
<organism evidence="2 3">
    <name type="scientific">Actinomadura vinacea</name>
    <dbReference type="NCBI Taxonomy" id="115336"/>
    <lineage>
        <taxon>Bacteria</taxon>
        <taxon>Bacillati</taxon>
        <taxon>Actinomycetota</taxon>
        <taxon>Actinomycetes</taxon>
        <taxon>Streptosporangiales</taxon>
        <taxon>Thermomonosporaceae</taxon>
        <taxon>Actinomadura</taxon>
    </lineage>
</organism>
<proteinExistence type="predicted"/>
<dbReference type="EMBL" id="BAAARW010000006">
    <property type="protein sequence ID" value="GAA2409349.1"/>
    <property type="molecule type" value="Genomic_DNA"/>
</dbReference>
<protein>
    <submittedName>
        <fullName evidence="2">Uncharacterized protein</fullName>
    </submittedName>
</protein>
<evidence type="ECO:0000313" key="3">
    <source>
        <dbReference type="Proteomes" id="UP001501231"/>
    </source>
</evidence>
<comment type="caution">
    <text evidence="2">The sequence shown here is derived from an EMBL/GenBank/DDBJ whole genome shotgun (WGS) entry which is preliminary data.</text>
</comment>